<dbReference type="PROSITE" id="PS50059">
    <property type="entry name" value="FKBP_PPIASE"/>
    <property type="match status" value="1"/>
</dbReference>
<feature type="domain" description="PPIase FKBP-type" evidence="10">
    <location>
        <begin position="6"/>
        <end position="100"/>
    </location>
</feature>
<evidence type="ECO:0000259" key="10">
    <source>
        <dbReference type="PROSITE" id="PS50059"/>
    </source>
</evidence>
<keyword evidence="12" id="KW-1185">Reference proteome</keyword>
<evidence type="ECO:0000256" key="7">
    <source>
        <dbReference type="ARBA" id="ARBA00023235"/>
    </source>
</evidence>
<comment type="function">
    <text evidence="8">Also involved in hydrogenase metallocenter assembly, probably by participating in the nickel insertion step. This function in hydrogenase biosynthesis requires chaperone activity and the presence of the metal-binding domain, but not PPIase activity.</text>
</comment>
<dbReference type="GO" id="GO:0003755">
    <property type="term" value="F:peptidyl-prolyl cis-trans isomerase activity"/>
    <property type="evidence" value="ECO:0007669"/>
    <property type="project" value="UniProtKB-KW"/>
</dbReference>
<evidence type="ECO:0000256" key="2">
    <source>
        <dbReference type="ARBA" id="ARBA00004496"/>
    </source>
</evidence>
<dbReference type="PANTHER" id="PTHR47861:SF3">
    <property type="entry name" value="FKBP-TYPE PEPTIDYL-PROLYL CIS-TRANS ISOMERASE SLYD"/>
    <property type="match status" value="1"/>
</dbReference>
<evidence type="ECO:0000313" key="11">
    <source>
        <dbReference type="EMBL" id="BET25775.1"/>
    </source>
</evidence>
<dbReference type="Gene3D" id="3.10.50.40">
    <property type="match status" value="1"/>
</dbReference>
<dbReference type="GO" id="GO:0042026">
    <property type="term" value="P:protein refolding"/>
    <property type="evidence" value="ECO:0007669"/>
    <property type="project" value="UniProtKB-ARBA"/>
</dbReference>
<evidence type="ECO:0000313" key="12">
    <source>
        <dbReference type="Proteomes" id="UP001329151"/>
    </source>
</evidence>
<dbReference type="InterPro" id="IPR046357">
    <property type="entry name" value="PPIase_dom_sf"/>
</dbReference>
<evidence type="ECO:0000256" key="9">
    <source>
        <dbReference type="PROSITE-ProRule" id="PRU00277"/>
    </source>
</evidence>
<keyword evidence="5 9" id="KW-0697">Rotamase</keyword>
<dbReference type="Gene3D" id="2.40.10.330">
    <property type="match status" value="1"/>
</dbReference>
<dbReference type="AlphaFoldDB" id="A0AA86J6I1"/>
<dbReference type="Proteomes" id="UP001329151">
    <property type="component" value="Chromosome"/>
</dbReference>
<comment type="catalytic activity">
    <reaction evidence="1 9">
        <text>[protein]-peptidylproline (omega=180) = [protein]-peptidylproline (omega=0)</text>
        <dbReference type="Rhea" id="RHEA:16237"/>
        <dbReference type="Rhea" id="RHEA-COMP:10747"/>
        <dbReference type="Rhea" id="RHEA-COMP:10748"/>
        <dbReference type="ChEBI" id="CHEBI:83833"/>
        <dbReference type="ChEBI" id="CHEBI:83834"/>
        <dbReference type="EC" id="5.2.1.8"/>
    </reaction>
</comment>
<dbReference type="EMBL" id="AP028947">
    <property type="protein sequence ID" value="BET25775.1"/>
    <property type="molecule type" value="Genomic_DNA"/>
</dbReference>
<keyword evidence="6" id="KW-0143">Chaperone</keyword>
<dbReference type="KEGG" id="lto:RGQ30_12760"/>
<accession>A0AA86J6I1</accession>
<dbReference type="PANTHER" id="PTHR47861">
    <property type="entry name" value="FKBP-TYPE PEPTIDYL-PROLYL CIS-TRANS ISOMERASE SLYD"/>
    <property type="match status" value="1"/>
</dbReference>
<proteinExistence type="inferred from homology"/>
<protein>
    <recommendedName>
        <fullName evidence="9">peptidylprolyl isomerase</fullName>
        <ecNumber evidence="9">5.2.1.8</ecNumber>
    </recommendedName>
</protein>
<dbReference type="SUPFAM" id="SSF54534">
    <property type="entry name" value="FKBP-like"/>
    <property type="match status" value="1"/>
</dbReference>
<organism evidence="11 12">
    <name type="scientific">Limnobacter thiooxidans</name>
    <dbReference type="NCBI Taxonomy" id="131080"/>
    <lineage>
        <taxon>Bacteria</taxon>
        <taxon>Pseudomonadati</taxon>
        <taxon>Pseudomonadota</taxon>
        <taxon>Betaproteobacteria</taxon>
        <taxon>Burkholderiales</taxon>
        <taxon>Burkholderiaceae</taxon>
        <taxon>Limnobacter</taxon>
    </lineage>
</organism>
<evidence type="ECO:0000256" key="8">
    <source>
        <dbReference type="ARBA" id="ARBA00037071"/>
    </source>
</evidence>
<dbReference type="InterPro" id="IPR048261">
    <property type="entry name" value="SlpA/SlyD-like_ins_sf"/>
</dbReference>
<reference evidence="11 12" key="1">
    <citation type="submission" date="2023-10" db="EMBL/GenBank/DDBJ databases">
        <title>Complete Genome Sequence of Limnobacter thiooxidans CS-K2T, Isolated from freshwater lake sediments in Bavaria, Germany.</title>
        <authorList>
            <person name="Naruki M."/>
            <person name="Watanabe A."/>
            <person name="Warashina T."/>
            <person name="Morita T."/>
            <person name="Arakawa K."/>
        </authorList>
    </citation>
    <scope>NUCLEOTIDE SEQUENCE [LARGE SCALE GENOMIC DNA]</scope>
    <source>
        <strain evidence="11 12">CS-K2</strain>
    </source>
</reference>
<keyword evidence="4" id="KW-0963">Cytoplasm</keyword>
<dbReference type="GO" id="GO:0005737">
    <property type="term" value="C:cytoplasm"/>
    <property type="evidence" value="ECO:0007669"/>
    <property type="project" value="UniProtKB-SubCell"/>
</dbReference>
<dbReference type="InterPro" id="IPR001179">
    <property type="entry name" value="PPIase_FKBP_dom"/>
</dbReference>
<dbReference type="RefSeq" id="WP_130556697.1">
    <property type="nucleotide sequence ID" value="NZ_AP028947.1"/>
</dbReference>
<comment type="subcellular location">
    <subcellularLocation>
        <location evidence="2">Cytoplasm</location>
    </subcellularLocation>
</comment>
<evidence type="ECO:0000256" key="3">
    <source>
        <dbReference type="ARBA" id="ARBA00006577"/>
    </source>
</evidence>
<keyword evidence="7 9" id="KW-0413">Isomerase</keyword>
<gene>
    <name evidence="11" type="ORF">RGQ30_12760</name>
</gene>
<evidence type="ECO:0000256" key="5">
    <source>
        <dbReference type="ARBA" id="ARBA00023110"/>
    </source>
</evidence>
<evidence type="ECO:0000256" key="1">
    <source>
        <dbReference type="ARBA" id="ARBA00000971"/>
    </source>
</evidence>
<sequence length="182" mass="20071">MIVEHGTVVTLDFELRDAQGELIQEHGGEPIIYLHGSENEVFPKLQEAVDGKVVGDEVFVQLEPEDAFGDFDPELMRVEDLDSFGEELEIGMQLEEVPVEDENEPDEQATEENTGFGRVWTVTDIAEGKVVLDGNHPFAGMALRYHLKVLDIRSANEEEKAQGAAAQSLFSVAPNPGAHKLN</sequence>
<comment type="similarity">
    <text evidence="3">Belongs to the FKBP-type PPIase family.</text>
</comment>
<evidence type="ECO:0000256" key="4">
    <source>
        <dbReference type="ARBA" id="ARBA00022490"/>
    </source>
</evidence>
<evidence type="ECO:0000256" key="6">
    <source>
        <dbReference type="ARBA" id="ARBA00023186"/>
    </source>
</evidence>
<name>A0AA86J6I1_9BURK</name>
<dbReference type="EC" id="5.2.1.8" evidence="9"/>